<dbReference type="PANTHER" id="PTHR43000">
    <property type="entry name" value="DTDP-D-GLUCOSE 4,6-DEHYDRATASE-RELATED"/>
    <property type="match status" value="1"/>
</dbReference>
<reference evidence="3" key="1">
    <citation type="journal article" date="2015" name="Nature">
        <title>Complex archaea that bridge the gap between prokaryotes and eukaryotes.</title>
        <authorList>
            <person name="Spang A."/>
            <person name="Saw J.H."/>
            <person name="Jorgensen S.L."/>
            <person name="Zaremba-Niedzwiedzka K."/>
            <person name="Martijn J."/>
            <person name="Lind A.E."/>
            <person name="van Eijk R."/>
            <person name="Schleper C."/>
            <person name="Guy L."/>
            <person name="Ettema T.J."/>
        </authorList>
    </citation>
    <scope>NUCLEOTIDE SEQUENCE</scope>
</reference>
<sequence length="370" mass="41966">MKLLVTGGAGFIGSHTADALLAKGYKVRIMDSLEPPVHLKGRPDYIPEKAEFIRGDVRVKTDWKKALKGIDIVFHFAAYQDYLTDFSKFFEVNSQGTALLYEVAVEKKLPVKKVIIASSQAVYGEGKYKCSEDGIIYPGPRSLEQLRRGDWELRCPRCGRKIKMQLTNESRVNPANSYGISKYSQELIGLTLGKRYSIPTICLRYSIVQGPRQSPYNLYSGALRAFAVSMYFGKEPIIYEDGIQLRDYVNIEDVVRANLLTMEDSRADYQIYNVGGGKGYTVLELAEAVAETFERDSDLKISSKFRYGDTRHIVSDITKLKTLGWKPTNSVEKSVDDYIGWLREENIARDLTEFAQKKMKELEVVQKINL</sequence>
<organism evidence="3">
    <name type="scientific">marine sediment metagenome</name>
    <dbReference type="NCBI Taxonomy" id="412755"/>
    <lineage>
        <taxon>unclassified sequences</taxon>
        <taxon>metagenomes</taxon>
        <taxon>ecological metagenomes</taxon>
    </lineage>
</organism>
<feature type="domain" description="NAD-dependent epimerase/dehydratase" evidence="2">
    <location>
        <begin position="167"/>
        <end position="275"/>
    </location>
</feature>
<comment type="caution">
    <text evidence="3">The sequence shown here is derived from an EMBL/GenBank/DDBJ whole genome shotgun (WGS) entry which is preliminary data.</text>
</comment>
<dbReference type="AlphaFoldDB" id="A0A0F9GDP8"/>
<dbReference type="InterPro" id="IPR036291">
    <property type="entry name" value="NAD(P)-bd_dom_sf"/>
</dbReference>
<name>A0A0F9GDP8_9ZZZZ</name>
<dbReference type="Gene3D" id="3.40.50.720">
    <property type="entry name" value="NAD(P)-binding Rossmann-like Domain"/>
    <property type="match status" value="1"/>
</dbReference>
<evidence type="ECO:0000259" key="2">
    <source>
        <dbReference type="Pfam" id="PF01370"/>
    </source>
</evidence>
<dbReference type="EMBL" id="LAZR01028870">
    <property type="protein sequence ID" value="KKL61267.1"/>
    <property type="molecule type" value="Genomic_DNA"/>
</dbReference>
<protein>
    <recommendedName>
        <fullName evidence="2">NAD-dependent epimerase/dehydratase domain-containing protein</fullName>
    </recommendedName>
</protein>
<accession>A0A0F9GDP8</accession>
<dbReference type="SUPFAM" id="SSF51735">
    <property type="entry name" value="NAD(P)-binding Rossmann-fold domains"/>
    <property type="match status" value="1"/>
</dbReference>
<gene>
    <name evidence="3" type="ORF">LCGC14_2197010</name>
</gene>
<evidence type="ECO:0000313" key="3">
    <source>
        <dbReference type="EMBL" id="KKL61267.1"/>
    </source>
</evidence>
<feature type="domain" description="NAD-dependent epimerase/dehydratase" evidence="2">
    <location>
        <begin position="4"/>
        <end position="128"/>
    </location>
</feature>
<evidence type="ECO:0000256" key="1">
    <source>
        <dbReference type="ARBA" id="ARBA00007637"/>
    </source>
</evidence>
<comment type="similarity">
    <text evidence="1">Belongs to the NAD(P)-dependent epimerase/dehydratase family.</text>
</comment>
<dbReference type="InterPro" id="IPR001509">
    <property type="entry name" value="Epimerase_deHydtase"/>
</dbReference>
<proteinExistence type="inferred from homology"/>
<dbReference type="Pfam" id="PF01370">
    <property type="entry name" value="Epimerase"/>
    <property type="match status" value="2"/>
</dbReference>